<accession>A0A481YR05</accession>
<organism evidence="1">
    <name type="scientific">Marseillevirus LCMAC101</name>
    <dbReference type="NCBI Taxonomy" id="2506602"/>
    <lineage>
        <taxon>Viruses</taxon>
        <taxon>Varidnaviria</taxon>
        <taxon>Bamfordvirae</taxon>
        <taxon>Nucleocytoviricota</taxon>
        <taxon>Megaviricetes</taxon>
        <taxon>Pimascovirales</taxon>
        <taxon>Pimascovirales incertae sedis</taxon>
        <taxon>Marseilleviridae</taxon>
    </lineage>
</organism>
<name>A0A481YR05_9VIRU</name>
<proteinExistence type="predicted"/>
<protein>
    <submittedName>
        <fullName evidence="1">Uncharacterized protein</fullName>
    </submittedName>
</protein>
<gene>
    <name evidence="1" type="ORF">LCMAC101_02880</name>
</gene>
<reference evidence="1" key="1">
    <citation type="journal article" date="2019" name="MBio">
        <title>Virus Genomes from Deep Sea Sediments Expand the Ocean Megavirome and Support Independent Origins of Viral Gigantism.</title>
        <authorList>
            <person name="Backstrom D."/>
            <person name="Yutin N."/>
            <person name="Jorgensen S.L."/>
            <person name="Dharamshi J."/>
            <person name="Homa F."/>
            <person name="Zaremba-Niedwiedzka K."/>
            <person name="Spang A."/>
            <person name="Wolf Y.I."/>
            <person name="Koonin E.V."/>
            <person name="Ettema T.J."/>
        </authorList>
    </citation>
    <scope>NUCLEOTIDE SEQUENCE</scope>
</reference>
<sequence length="256" mass="28221">MSIIINKWRVTITSNSSHEFVWRDKDQGAPTVGPNGDAITTSLSRIIEVRDPDEIKIKEENIPTGGHFKLGLIKVIAPANQVSTHETSFKFPINVLSATVAVSTDMQGDIMTWTVAPLTNIGTITTSISVSDTVITVQQTVIDNMEVGYKVRVADYSDMAGTYEDLGYCLGVDKDNLQITVETAATSAWSAALPTVVLMTVYWMENIEFGPLSPIEAAKNKQMTAYVPANKKLVCTYDNKHATDTKVAYCYFEYIY</sequence>
<evidence type="ECO:0000313" key="1">
    <source>
        <dbReference type="EMBL" id="QBK85693.1"/>
    </source>
</evidence>
<dbReference type="EMBL" id="MK500327">
    <property type="protein sequence ID" value="QBK85693.1"/>
    <property type="molecule type" value="Genomic_DNA"/>
</dbReference>